<gene>
    <name evidence="1" type="ORF">IEQ34_023020</name>
</gene>
<evidence type="ECO:0000313" key="2">
    <source>
        <dbReference type="Proteomes" id="UP000775213"/>
    </source>
</evidence>
<dbReference type="AlphaFoldDB" id="A0AAV7FKC0"/>
<keyword evidence="2" id="KW-1185">Reference proteome</keyword>
<name>A0AAV7FKC0_DENCH</name>
<comment type="caution">
    <text evidence="1">The sequence shown here is derived from an EMBL/GenBank/DDBJ whole genome shotgun (WGS) entry which is preliminary data.</text>
</comment>
<sequence>MGSLSSVYVDDAAAKLSRLCPCCEGQFELEIQDIVVSSLNRDAKLAAKGDRAERDWGFVRLLRFCSTVRKRIKGVWISFDRKEDEE</sequence>
<evidence type="ECO:0000313" key="1">
    <source>
        <dbReference type="EMBL" id="KAH0449220.1"/>
    </source>
</evidence>
<organism evidence="1 2">
    <name type="scientific">Dendrobium chrysotoxum</name>
    <name type="common">Orchid</name>
    <dbReference type="NCBI Taxonomy" id="161865"/>
    <lineage>
        <taxon>Eukaryota</taxon>
        <taxon>Viridiplantae</taxon>
        <taxon>Streptophyta</taxon>
        <taxon>Embryophyta</taxon>
        <taxon>Tracheophyta</taxon>
        <taxon>Spermatophyta</taxon>
        <taxon>Magnoliopsida</taxon>
        <taxon>Liliopsida</taxon>
        <taxon>Asparagales</taxon>
        <taxon>Orchidaceae</taxon>
        <taxon>Epidendroideae</taxon>
        <taxon>Malaxideae</taxon>
        <taxon>Dendrobiinae</taxon>
        <taxon>Dendrobium</taxon>
    </lineage>
</organism>
<proteinExistence type="predicted"/>
<accession>A0AAV7FKC0</accession>
<protein>
    <submittedName>
        <fullName evidence="1">Uncharacterized protein</fullName>
    </submittedName>
</protein>
<dbReference type="Proteomes" id="UP000775213">
    <property type="component" value="Unassembled WGS sequence"/>
</dbReference>
<dbReference type="EMBL" id="JAGFBR010000019">
    <property type="protein sequence ID" value="KAH0449220.1"/>
    <property type="molecule type" value="Genomic_DNA"/>
</dbReference>
<reference evidence="1 2" key="1">
    <citation type="journal article" date="2021" name="Hortic Res">
        <title>Chromosome-scale assembly of the Dendrobium chrysotoxum genome enhances the understanding of orchid evolution.</title>
        <authorList>
            <person name="Zhang Y."/>
            <person name="Zhang G.Q."/>
            <person name="Zhang D."/>
            <person name="Liu X.D."/>
            <person name="Xu X.Y."/>
            <person name="Sun W.H."/>
            <person name="Yu X."/>
            <person name="Zhu X."/>
            <person name="Wang Z.W."/>
            <person name="Zhao X."/>
            <person name="Zhong W.Y."/>
            <person name="Chen H."/>
            <person name="Yin W.L."/>
            <person name="Huang T."/>
            <person name="Niu S.C."/>
            <person name="Liu Z.J."/>
        </authorList>
    </citation>
    <scope>NUCLEOTIDE SEQUENCE [LARGE SCALE GENOMIC DNA]</scope>
    <source>
        <strain evidence="1">Lindl</strain>
    </source>
</reference>